<feature type="compositionally biased region" description="Basic residues" evidence="1">
    <location>
        <begin position="105"/>
        <end position="114"/>
    </location>
</feature>
<name>A0A6J4LM41_9ACTN</name>
<feature type="non-terminal residue" evidence="2">
    <location>
        <position position="1"/>
    </location>
</feature>
<feature type="compositionally biased region" description="Basic and acidic residues" evidence="1">
    <location>
        <begin position="34"/>
        <end position="44"/>
    </location>
</feature>
<organism evidence="2">
    <name type="scientific">uncultured Nocardioidaceae bacterium</name>
    <dbReference type="NCBI Taxonomy" id="253824"/>
    <lineage>
        <taxon>Bacteria</taxon>
        <taxon>Bacillati</taxon>
        <taxon>Actinomycetota</taxon>
        <taxon>Actinomycetes</taxon>
        <taxon>Propionibacteriales</taxon>
        <taxon>Nocardioidaceae</taxon>
        <taxon>environmental samples</taxon>
    </lineage>
</organism>
<evidence type="ECO:0000256" key="1">
    <source>
        <dbReference type="SAM" id="MobiDB-lite"/>
    </source>
</evidence>
<feature type="non-terminal residue" evidence="2">
    <location>
        <position position="217"/>
    </location>
</feature>
<accession>A0A6J4LM41</accession>
<reference evidence="2" key="1">
    <citation type="submission" date="2020-02" db="EMBL/GenBank/DDBJ databases">
        <authorList>
            <person name="Meier V. D."/>
        </authorList>
    </citation>
    <scope>NUCLEOTIDE SEQUENCE</scope>
    <source>
        <strain evidence="2">AVDCRST_MAG29</strain>
    </source>
</reference>
<evidence type="ECO:0000313" key="2">
    <source>
        <dbReference type="EMBL" id="CAA9336458.1"/>
    </source>
</evidence>
<sequence length="217" mass="23139">VRGRAAGAGGGRRGQARWRDAHRGADAPGLPPRRLLDGAADGRRRSVLPRVRRGEPRRPLRPPGDQLRAPAGRLGGGPVVHLAGGDGPGAGRRRRGLPPAVRPAGRARHRRHRLLPLQPAALAADEERRRGDEVRPDRPAERALAGEPVLRHRGGAGARRGRRGARHARPEPAADLRPGDGAGDAVPPRRVAADRGRFAEARRRDGDRARGAGRRGG</sequence>
<dbReference type="EMBL" id="CADCUG010000072">
    <property type="protein sequence ID" value="CAA9336458.1"/>
    <property type="molecule type" value="Genomic_DNA"/>
</dbReference>
<feature type="region of interest" description="Disordered" evidence="1">
    <location>
        <begin position="1"/>
        <end position="217"/>
    </location>
</feature>
<feature type="compositionally biased region" description="Gly residues" evidence="1">
    <location>
        <begin position="73"/>
        <end position="90"/>
    </location>
</feature>
<feature type="compositionally biased region" description="Gly residues" evidence="1">
    <location>
        <begin position="1"/>
        <end position="13"/>
    </location>
</feature>
<feature type="compositionally biased region" description="Basic and acidic residues" evidence="1">
    <location>
        <begin position="191"/>
        <end position="210"/>
    </location>
</feature>
<feature type="compositionally biased region" description="Basic and acidic residues" evidence="1">
    <location>
        <begin position="125"/>
        <end position="141"/>
    </location>
</feature>
<feature type="compositionally biased region" description="Basic and acidic residues" evidence="1">
    <location>
        <begin position="168"/>
        <end position="178"/>
    </location>
</feature>
<gene>
    <name evidence="2" type="ORF">AVDCRST_MAG29-1333</name>
</gene>
<proteinExistence type="predicted"/>
<feature type="compositionally biased region" description="Basic residues" evidence="1">
    <location>
        <begin position="151"/>
        <end position="167"/>
    </location>
</feature>
<dbReference type="AlphaFoldDB" id="A0A6J4LM41"/>
<protein>
    <submittedName>
        <fullName evidence="2">Phytoene dehydrogenase and related proteins</fullName>
    </submittedName>
</protein>